<evidence type="ECO:0000256" key="8">
    <source>
        <dbReference type="ARBA" id="ARBA00075811"/>
    </source>
</evidence>
<evidence type="ECO:0000256" key="9">
    <source>
        <dbReference type="ARBA" id="ARBA00081109"/>
    </source>
</evidence>
<dbReference type="PANTHER" id="PTHR23333:SF4">
    <property type="entry name" value="UBX DOMAIN-CONTAINING PROTEIN 11"/>
    <property type="match status" value="1"/>
</dbReference>
<feature type="domain" description="SEP" evidence="13">
    <location>
        <begin position="321"/>
        <end position="385"/>
    </location>
</feature>
<sequence>MNNGRRRTSKPSGSPQLFRASPPKKDGGLSDPLLLSPDVLDDATRRELLQDVLRQRRASPSSVDRPSNSGAVPGGTDTDKEPFARQLRTRVRSGSNSNSDILVTAMAARLKDLESQHKAYQAELKELHAKYRQLNDKYQRERQLREEAETAVLTLYDEKELLEAELREMEVAHACASGAKNNHPLSPHNRAGKVTDDTQASPSNSPPAPSRAVKVDLFSGDFTDGSTGDGAKATEKKGPTHFVNTARPDIALFSPQRVGGLPGNRQAASAVAGSSLQPPCRRYSVSSVDMELLTKNARILSDYVGWKGVFKQGNQAGIRERDVVRVVVYKNGICVNQGPFRPYGWALCDAFLDDLIEGFYPYEFKERYPDGFPIEVVDRTGETCETVRAGAAYGNEAASQANAGPLFPKEGGRRLGAAPQNPGRSPERIHTLDEQKNIDYTPISVEKFLKKVPAQKVTASGQLLSVRDGVAAFMGVGATGASSASAPRALETIKHVSAAEAAYRRRVAQQQQQQHQSASPVTAASGAVSSMFVGNLIAVLIRLPDGQKITLHMAPEDTVASLREEFVVAAPSFREVRYELCQAFPLKQEWNEHQRTFASLGVEKSCTLMVKLMKQA</sequence>
<dbReference type="VEuPathDB" id="TriTrypDB:LdBPK_365680.1"/>
<dbReference type="Gene3D" id="3.30.420.210">
    <property type="entry name" value="SEP domain"/>
    <property type="match status" value="1"/>
</dbReference>
<dbReference type="Proteomes" id="UP000601710">
    <property type="component" value="Chromosome 36"/>
</dbReference>
<evidence type="ECO:0000256" key="7">
    <source>
        <dbReference type="ARBA" id="ARBA00073759"/>
    </source>
</evidence>
<name>A0A6J8FPT0_LEIDO</name>
<evidence type="ECO:0000256" key="10">
    <source>
        <dbReference type="SAM" id="Coils"/>
    </source>
</evidence>
<dbReference type="PANTHER" id="PTHR23333">
    <property type="entry name" value="UBX DOMAIN CONTAINING PROTEIN"/>
    <property type="match status" value="1"/>
</dbReference>
<comment type="function">
    <text evidence="5">May be involved in the reorganization of actin cytoskeleton mediated by RND1, RND2 and RND3. Promotes RHOA activation mediated by GNA12 and GNA13.</text>
</comment>
<dbReference type="SUPFAM" id="SSF54236">
    <property type="entry name" value="Ubiquitin-like"/>
    <property type="match status" value="1"/>
</dbReference>
<gene>
    <name evidence="14" type="ORF">LDHU3_36.7550</name>
</gene>
<dbReference type="FunFam" id="3.10.20.90:FF:000506">
    <property type="entry name" value="SEP domain/UBX domain containing protein, putative"/>
    <property type="match status" value="1"/>
</dbReference>
<evidence type="ECO:0000256" key="4">
    <source>
        <dbReference type="ARBA" id="ARBA00023212"/>
    </source>
</evidence>
<dbReference type="InterPro" id="IPR012989">
    <property type="entry name" value="SEP_domain"/>
</dbReference>
<dbReference type="InterPro" id="IPR036241">
    <property type="entry name" value="NSFL1C_SEP_dom_sf"/>
</dbReference>
<feature type="compositionally biased region" description="Polar residues" evidence="11">
    <location>
        <begin position="58"/>
        <end position="70"/>
    </location>
</feature>
<keyword evidence="4" id="KW-0206">Cytoskeleton</keyword>
<comment type="subunit">
    <text evidence="6">Interacts with GNA12, GNA13, RND1, RND2 and RND3.</text>
</comment>
<feature type="compositionally biased region" description="Low complexity" evidence="11">
    <location>
        <begin position="29"/>
        <end position="38"/>
    </location>
</feature>
<evidence type="ECO:0000259" key="12">
    <source>
        <dbReference type="PROSITE" id="PS50033"/>
    </source>
</evidence>
<dbReference type="GO" id="GO:0043161">
    <property type="term" value="P:proteasome-mediated ubiquitin-dependent protein catabolic process"/>
    <property type="evidence" value="ECO:0007669"/>
    <property type="project" value="TreeGrafter"/>
</dbReference>
<proteinExistence type="predicted"/>
<dbReference type="GO" id="GO:0005856">
    <property type="term" value="C:cytoskeleton"/>
    <property type="evidence" value="ECO:0007669"/>
    <property type="project" value="UniProtKB-SubCell"/>
</dbReference>
<evidence type="ECO:0000256" key="2">
    <source>
        <dbReference type="ARBA" id="ARBA00022490"/>
    </source>
</evidence>
<dbReference type="VEuPathDB" id="TriTrypDB:LdCL_360064200"/>
<reference evidence="14" key="1">
    <citation type="submission" date="2020-06" db="EMBL/GenBank/DDBJ databases">
        <authorList>
            <person name="Camacho E."/>
            <person name="Gonzalez-de la Fuente S."/>
            <person name="Rastrojo A."/>
            <person name="Peiro-Pastor R."/>
            <person name="Solana JC."/>
            <person name="Tabera L."/>
            <person name="Gamarro F."/>
            <person name="Carrasco-Ramiro F."/>
            <person name="Requena JM."/>
            <person name="Aguado B."/>
        </authorList>
    </citation>
    <scope>NUCLEOTIDE SEQUENCE</scope>
</reference>
<evidence type="ECO:0000256" key="11">
    <source>
        <dbReference type="SAM" id="MobiDB-lite"/>
    </source>
</evidence>
<evidence type="ECO:0000256" key="6">
    <source>
        <dbReference type="ARBA" id="ARBA00062345"/>
    </source>
</evidence>
<feature type="region of interest" description="Disordered" evidence="11">
    <location>
        <begin position="178"/>
        <end position="212"/>
    </location>
</feature>
<evidence type="ECO:0000256" key="1">
    <source>
        <dbReference type="ARBA" id="ARBA00004245"/>
    </source>
</evidence>
<protein>
    <recommendedName>
        <fullName evidence="7">UBX domain-containing protein 11</fullName>
    </recommendedName>
    <alternativeName>
        <fullName evidence="9">Socius</fullName>
    </alternativeName>
    <alternativeName>
        <fullName evidence="8">UBX domain-containing protein 5</fullName>
    </alternativeName>
</protein>
<feature type="coiled-coil region" evidence="10">
    <location>
        <begin position="103"/>
        <end position="172"/>
    </location>
</feature>
<dbReference type="EMBL" id="LR812656">
    <property type="protein sequence ID" value="CAC5435147.1"/>
    <property type="molecule type" value="Genomic_DNA"/>
</dbReference>
<keyword evidence="3 10" id="KW-0175">Coiled coil</keyword>
<evidence type="ECO:0000256" key="5">
    <source>
        <dbReference type="ARBA" id="ARBA00059434"/>
    </source>
</evidence>
<evidence type="ECO:0000256" key="3">
    <source>
        <dbReference type="ARBA" id="ARBA00023054"/>
    </source>
</evidence>
<dbReference type="GO" id="GO:0043130">
    <property type="term" value="F:ubiquitin binding"/>
    <property type="evidence" value="ECO:0007669"/>
    <property type="project" value="TreeGrafter"/>
</dbReference>
<dbReference type="InterPro" id="IPR029071">
    <property type="entry name" value="Ubiquitin-like_domsf"/>
</dbReference>
<organism evidence="14 15">
    <name type="scientific">Leishmania donovani</name>
    <dbReference type="NCBI Taxonomy" id="5661"/>
    <lineage>
        <taxon>Eukaryota</taxon>
        <taxon>Discoba</taxon>
        <taxon>Euglenozoa</taxon>
        <taxon>Kinetoplastea</taxon>
        <taxon>Metakinetoplastina</taxon>
        <taxon>Trypanosomatida</taxon>
        <taxon>Trypanosomatidae</taxon>
        <taxon>Leishmaniinae</taxon>
        <taxon>Leishmania</taxon>
    </lineage>
</organism>
<dbReference type="AlphaFoldDB" id="A0A6J8FPT0"/>
<comment type="subcellular location">
    <subcellularLocation>
        <location evidence="1">Cytoplasm</location>
        <location evidence="1">Cytoskeleton</location>
    </subcellularLocation>
</comment>
<dbReference type="VEuPathDB" id="TriTrypDB:LDHU3_36.7550"/>
<dbReference type="PROSITE" id="PS51399">
    <property type="entry name" value="SEP"/>
    <property type="match status" value="1"/>
</dbReference>
<dbReference type="PROSITE" id="PS50033">
    <property type="entry name" value="UBX"/>
    <property type="match status" value="1"/>
</dbReference>
<evidence type="ECO:0000259" key="13">
    <source>
        <dbReference type="PROSITE" id="PS51399"/>
    </source>
</evidence>
<keyword evidence="2" id="KW-0963">Cytoplasm</keyword>
<dbReference type="InterPro" id="IPR001012">
    <property type="entry name" value="UBX_dom"/>
</dbReference>
<dbReference type="Pfam" id="PF08059">
    <property type="entry name" value="SEP"/>
    <property type="match status" value="1"/>
</dbReference>
<dbReference type="Gene3D" id="3.10.20.90">
    <property type="entry name" value="Phosphatidylinositol 3-kinase Catalytic Subunit, Chain A, domain 1"/>
    <property type="match status" value="1"/>
</dbReference>
<dbReference type="CDD" id="cd01767">
    <property type="entry name" value="UBX"/>
    <property type="match status" value="1"/>
</dbReference>
<dbReference type="SUPFAM" id="SSF102848">
    <property type="entry name" value="NSFL1 (p97 ATPase) cofactor p47, SEP domain"/>
    <property type="match status" value="1"/>
</dbReference>
<evidence type="ECO:0000313" key="14">
    <source>
        <dbReference type="EMBL" id="CAC5435147.1"/>
    </source>
</evidence>
<evidence type="ECO:0000313" key="15">
    <source>
        <dbReference type="Proteomes" id="UP000601710"/>
    </source>
</evidence>
<dbReference type="FunFam" id="3.30.420.210:FF:000003">
    <property type="entry name" value="UBX domain protein 11"/>
    <property type="match status" value="1"/>
</dbReference>
<feature type="region of interest" description="Disordered" evidence="11">
    <location>
        <begin position="1"/>
        <end position="82"/>
    </location>
</feature>
<feature type="domain" description="UBX" evidence="12">
    <location>
        <begin position="539"/>
        <end position="610"/>
    </location>
</feature>
<accession>A0A6J8FPT0</accession>